<feature type="transmembrane region" description="Helical" evidence="8">
    <location>
        <begin position="125"/>
        <end position="149"/>
    </location>
</feature>
<accession>A0A6J4QUQ5</accession>
<name>A0A6J4QUQ5_9ACTN</name>
<evidence type="ECO:0000256" key="6">
    <source>
        <dbReference type="ARBA" id="ARBA00022989"/>
    </source>
</evidence>
<feature type="domain" description="ABC transmembrane type-1" evidence="9">
    <location>
        <begin position="87"/>
        <end position="281"/>
    </location>
</feature>
<protein>
    <submittedName>
        <fullName evidence="10">Putrescine transport system permease protein PotI</fullName>
    </submittedName>
</protein>
<evidence type="ECO:0000256" key="1">
    <source>
        <dbReference type="ARBA" id="ARBA00004651"/>
    </source>
</evidence>
<organism evidence="10">
    <name type="scientific">uncultured Rubrobacteraceae bacterium</name>
    <dbReference type="NCBI Taxonomy" id="349277"/>
    <lineage>
        <taxon>Bacteria</taxon>
        <taxon>Bacillati</taxon>
        <taxon>Actinomycetota</taxon>
        <taxon>Rubrobacteria</taxon>
        <taxon>Rubrobacterales</taxon>
        <taxon>Rubrobacteraceae</taxon>
        <taxon>environmental samples</taxon>
    </lineage>
</organism>
<dbReference type="GO" id="GO:0055085">
    <property type="term" value="P:transmembrane transport"/>
    <property type="evidence" value="ECO:0007669"/>
    <property type="project" value="InterPro"/>
</dbReference>
<dbReference type="GO" id="GO:0005886">
    <property type="term" value="C:plasma membrane"/>
    <property type="evidence" value="ECO:0007669"/>
    <property type="project" value="UniProtKB-SubCell"/>
</dbReference>
<keyword evidence="4" id="KW-1003">Cell membrane</keyword>
<feature type="transmembrane region" description="Helical" evidence="8">
    <location>
        <begin position="201"/>
        <end position="226"/>
    </location>
</feature>
<evidence type="ECO:0000313" key="10">
    <source>
        <dbReference type="EMBL" id="CAA9454046.1"/>
    </source>
</evidence>
<reference evidence="10" key="1">
    <citation type="submission" date="2020-02" db="EMBL/GenBank/DDBJ databases">
        <authorList>
            <person name="Meier V. D."/>
        </authorList>
    </citation>
    <scope>NUCLEOTIDE SEQUENCE</scope>
    <source>
        <strain evidence="10">AVDCRST_MAG58</strain>
    </source>
</reference>
<dbReference type="PANTHER" id="PTHR43848:SF2">
    <property type="entry name" value="PUTRESCINE TRANSPORT SYSTEM PERMEASE PROTEIN POTI"/>
    <property type="match status" value="1"/>
</dbReference>
<dbReference type="SUPFAM" id="SSF161098">
    <property type="entry name" value="MetI-like"/>
    <property type="match status" value="1"/>
</dbReference>
<comment type="similarity">
    <text evidence="2">Belongs to the binding-protein-dependent transport system permease family. CysTW subfamily.</text>
</comment>
<dbReference type="PANTHER" id="PTHR43848">
    <property type="entry name" value="PUTRESCINE TRANSPORT SYSTEM PERMEASE PROTEIN POTI"/>
    <property type="match status" value="1"/>
</dbReference>
<dbReference type="InterPro" id="IPR051789">
    <property type="entry name" value="Bact_Polyamine_Transport"/>
</dbReference>
<evidence type="ECO:0000256" key="2">
    <source>
        <dbReference type="ARBA" id="ARBA00007069"/>
    </source>
</evidence>
<keyword evidence="5 8" id="KW-0812">Transmembrane</keyword>
<sequence>MTFGRAESRPNATRFKSWWSNPWGKPRFLVLFTWAYILWSLVPVAIAVQFGFNEGRSRSAWQGFSLRWYVGDPNLSVLHDPSLRAALVQSLQLAALTMLIATPLGVALAIGLARWSGWGARPANFLMLFPLVTPEIVMGVALFLVFVHLFGFVRLGTMAQVLGHVTFTVSYVVIVVRGRLFSVGREYEEAAMDLGASRLQALRTVLLPMLAPAIWASLMVAFAISIDDFVISAFLMGDASSATIPVKLYSAARLAPSPAINALASILLFASMLAITIAILVMGRSRRREGAEGSAVEDFARLDL</sequence>
<feature type="transmembrane region" description="Helical" evidence="8">
    <location>
        <begin position="259"/>
        <end position="281"/>
    </location>
</feature>
<feature type="transmembrane region" description="Helical" evidence="8">
    <location>
        <begin position="161"/>
        <end position="180"/>
    </location>
</feature>
<dbReference type="AlphaFoldDB" id="A0A6J4QUQ5"/>
<dbReference type="PROSITE" id="PS50928">
    <property type="entry name" value="ABC_TM1"/>
    <property type="match status" value="1"/>
</dbReference>
<dbReference type="Gene3D" id="1.10.3720.10">
    <property type="entry name" value="MetI-like"/>
    <property type="match status" value="1"/>
</dbReference>
<dbReference type="InterPro" id="IPR000515">
    <property type="entry name" value="MetI-like"/>
</dbReference>
<keyword evidence="3 8" id="KW-0813">Transport</keyword>
<dbReference type="EMBL" id="CADCVF010000030">
    <property type="protein sequence ID" value="CAA9454046.1"/>
    <property type="molecule type" value="Genomic_DNA"/>
</dbReference>
<feature type="transmembrane region" description="Helical" evidence="8">
    <location>
        <begin position="28"/>
        <end position="52"/>
    </location>
</feature>
<evidence type="ECO:0000256" key="8">
    <source>
        <dbReference type="RuleBase" id="RU363032"/>
    </source>
</evidence>
<proteinExistence type="inferred from homology"/>
<dbReference type="Pfam" id="PF00528">
    <property type="entry name" value="BPD_transp_1"/>
    <property type="match status" value="1"/>
</dbReference>
<evidence type="ECO:0000256" key="5">
    <source>
        <dbReference type="ARBA" id="ARBA00022692"/>
    </source>
</evidence>
<comment type="subcellular location">
    <subcellularLocation>
        <location evidence="1 8">Cell membrane</location>
        <topology evidence="1 8">Multi-pass membrane protein</topology>
    </subcellularLocation>
</comment>
<evidence type="ECO:0000256" key="4">
    <source>
        <dbReference type="ARBA" id="ARBA00022475"/>
    </source>
</evidence>
<dbReference type="InterPro" id="IPR035906">
    <property type="entry name" value="MetI-like_sf"/>
</dbReference>
<feature type="transmembrane region" description="Helical" evidence="8">
    <location>
        <begin position="91"/>
        <end position="113"/>
    </location>
</feature>
<dbReference type="CDD" id="cd06261">
    <property type="entry name" value="TM_PBP2"/>
    <property type="match status" value="1"/>
</dbReference>
<gene>
    <name evidence="10" type="ORF">AVDCRST_MAG58-1229</name>
</gene>
<evidence type="ECO:0000256" key="3">
    <source>
        <dbReference type="ARBA" id="ARBA00022448"/>
    </source>
</evidence>
<keyword evidence="7 8" id="KW-0472">Membrane</keyword>
<keyword evidence="6 8" id="KW-1133">Transmembrane helix</keyword>
<evidence type="ECO:0000259" key="9">
    <source>
        <dbReference type="PROSITE" id="PS50928"/>
    </source>
</evidence>
<evidence type="ECO:0000256" key="7">
    <source>
        <dbReference type="ARBA" id="ARBA00023136"/>
    </source>
</evidence>